<dbReference type="EMBL" id="JBCAWK010000005">
    <property type="protein sequence ID" value="KAK8858570.1"/>
    <property type="molecule type" value="Genomic_DNA"/>
</dbReference>
<name>A0AAW0YZV3_9TREE</name>
<keyword evidence="2" id="KW-0143">Chaperone</keyword>
<feature type="compositionally biased region" description="Polar residues" evidence="3">
    <location>
        <begin position="1"/>
        <end position="10"/>
    </location>
</feature>
<dbReference type="HAMAP" id="MF_01384">
    <property type="entry name" value="UreD"/>
    <property type="match status" value="1"/>
</dbReference>
<feature type="region of interest" description="Disordered" evidence="3">
    <location>
        <begin position="1"/>
        <end position="32"/>
    </location>
</feature>
<keyword evidence="5" id="KW-1185">Reference proteome</keyword>
<dbReference type="PANTHER" id="PTHR33643">
    <property type="entry name" value="UREASE ACCESSORY PROTEIN D"/>
    <property type="match status" value="1"/>
</dbReference>
<evidence type="ECO:0008006" key="6">
    <source>
        <dbReference type="Google" id="ProtNLM"/>
    </source>
</evidence>
<comment type="similarity">
    <text evidence="1">Belongs to the UreD family.</text>
</comment>
<dbReference type="GO" id="GO:0016151">
    <property type="term" value="F:nickel cation binding"/>
    <property type="evidence" value="ECO:0007669"/>
    <property type="project" value="InterPro"/>
</dbReference>
<accession>A0AAW0YZV3</accession>
<dbReference type="RefSeq" id="XP_066803411.1">
    <property type="nucleotide sequence ID" value="XM_066945910.1"/>
</dbReference>
<feature type="compositionally biased region" description="Low complexity" evidence="3">
    <location>
        <begin position="115"/>
        <end position="130"/>
    </location>
</feature>
<proteinExistence type="inferred from homology"/>
<dbReference type="Pfam" id="PF01774">
    <property type="entry name" value="UreD"/>
    <property type="match status" value="1"/>
</dbReference>
<evidence type="ECO:0000256" key="2">
    <source>
        <dbReference type="ARBA" id="ARBA00023186"/>
    </source>
</evidence>
<dbReference type="KEGG" id="kne:92180057"/>
<evidence type="ECO:0000256" key="1">
    <source>
        <dbReference type="ARBA" id="ARBA00007177"/>
    </source>
</evidence>
<feature type="region of interest" description="Disordered" evidence="3">
    <location>
        <begin position="109"/>
        <end position="132"/>
    </location>
</feature>
<dbReference type="AlphaFoldDB" id="A0AAW0YZV3"/>
<reference evidence="4 5" key="1">
    <citation type="journal article" date="2024" name="bioRxiv">
        <title>Comparative genomics of Cryptococcus and Kwoniella reveals pathogenesis evolution and contrasting karyotype dynamics via intercentromeric recombination or chromosome fusion.</title>
        <authorList>
            <person name="Coelho M.A."/>
            <person name="David-Palma M."/>
            <person name="Shea T."/>
            <person name="Bowers K."/>
            <person name="McGinley-Smith S."/>
            <person name="Mohammad A.W."/>
            <person name="Gnirke A."/>
            <person name="Yurkov A.M."/>
            <person name="Nowrousian M."/>
            <person name="Sun S."/>
            <person name="Cuomo C.A."/>
            <person name="Heitman J."/>
        </authorList>
    </citation>
    <scope>NUCLEOTIDE SEQUENCE [LARGE SCALE GENOMIC DNA]</scope>
    <source>
        <strain evidence="4 5">CBS 13917</strain>
    </source>
</reference>
<comment type="caution">
    <text evidence="4">The sequence shown here is derived from an EMBL/GenBank/DDBJ whole genome shotgun (WGS) entry which is preliminary data.</text>
</comment>
<evidence type="ECO:0000313" key="5">
    <source>
        <dbReference type="Proteomes" id="UP001388673"/>
    </source>
</evidence>
<gene>
    <name evidence="4" type="ORF">IAR55_002799</name>
</gene>
<sequence>MSPPEGSSPSPHIRRHPTGGNPHTPGSGHLHLTLTSSHRANFSTLLAAYPLKLLSPTPLPSQPPHLALIYTLAYGGGLVAGDVVSLRVNVDEGCGLVMLTQGSTKVFKKRPGLRPLSHPSSGPTSSESASLTRQRMHVAIRSNAFLLLLPDSISPFRSSSYSQTQRFVLPPDGTASILILDWVNSGRGQQRSASKYSEEEEIWSMEKYGSTNEVFLGEKLVMRERMMLDSKQINKKNHKTLSLIAKQLAPYNIYATLLLLGPRLAQLLDHLKTLTDRTRQFQLKEPPGIVWSFSETEEGQGGVLRVAAREVEDARKWLRGVLYAGGIGEMVGEGLWPRLI</sequence>
<organism evidence="4 5">
    <name type="scientific">Kwoniella newhampshirensis</name>
    <dbReference type="NCBI Taxonomy" id="1651941"/>
    <lineage>
        <taxon>Eukaryota</taxon>
        <taxon>Fungi</taxon>
        <taxon>Dikarya</taxon>
        <taxon>Basidiomycota</taxon>
        <taxon>Agaricomycotina</taxon>
        <taxon>Tremellomycetes</taxon>
        <taxon>Tremellales</taxon>
        <taxon>Cryptococcaceae</taxon>
        <taxon>Kwoniella</taxon>
    </lineage>
</organism>
<evidence type="ECO:0000256" key="3">
    <source>
        <dbReference type="SAM" id="MobiDB-lite"/>
    </source>
</evidence>
<dbReference type="PANTHER" id="PTHR33643:SF1">
    <property type="entry name" value="UREASE ACCESSORY PROTEIN D"/>
    <property type="match status" value="1"/>
</dbReference>
<evidence type="ECO:0000313" key="4">
    <source>
        <dbReference type="EMBL" id="KAK8858570.1"/>
    </source>
</evidence>
<protein>
    <recommendedName>
        <fullName evidence="6">Urease accessory protein</fullName>
    </recommendedName>
</protein>
<dbReference type="Proteomes" id="UP001388673">
    <property type="component" value="Unassembled WGS sequence"/>
</dbReference>
<dbReference type="GeneID" id="92180057"/>
<dbReference type="InterPro" id="IPR002669">
    <property type="entry name" value="UreD"/>
</dbReference>